<accession>A0AAV7P959</accession>
<keyword evidence="3" id="KW-1185">Reference proteome</keyword>
<comment type="caution">
    <text evidence="2">The sequence shown here is derived from an EMBL/GenBank/DDBJ whole genome shotgun (WGS) entry which is preliminary data.</text>
</comment>
<dbReference type="AlphaFoldDB" id="A0AAV7P959"/>
<protein>
    <submittedName>
        <fullName evidence="2">Uncharacterized protein</fullName>
    </submittedName>
</protein>
<name>A0AAV7P959_PLEWA</name>
<gene>
    <name evidence="2" type="ORF">NDU88_001849</name>
</gene>
<dbReference type="Proteomes" id="UP001066276">
    <property type="component" value="Chromosome 7"/>
</dbReference>
<reference evidence="2" key="1">
    <citation type="journal article" date="2022" name="bioRxiv">
        <title>Sequencing and chromosome-scale assembly of the giantPleurodeles waltlgenome.</title>
        <authorList>
            <person name="Brown T."/>
            <person name="Elewa A."/>
            <person name="Iarovenko S."/>
            <person name="Subramanian E."/>
            <person name="Araus A.J."/>
            <person name="Petzold A."/>
            <person name="Susuki M."/>
            <person name="Suzuki K.-i.T."/>
            <person name="Hayashi T."/>
            <person name="Toyoda A."/>
            <person name="Oliveira C."/>
            <person name="Osipova E."/>
            <person name="Leigh N.D."/>
            <person name="Simon A."/>
            <person name="Yun M.H."/>
        </authorList>
    </citation>
    <scope>NUCLEOTIDE SEQUENCE</scope>
    <source>
        <strain evidence="2">20211129_DDA</strain>
        <tissue evidence="2">Liver</tissue>
    </source>
</reference>
<evidence type="ECO:0000256" key="1">
    <source>
        <dbReference type="SAM" id="MobiDB-lite"/>
    </source>
</evidence>
<feature type="region of interest" description="Disordered" evidence="1">
    <location>
        <begin position="13"/>
        <end position="52"/>
    </location>
</feature>
<evidence type="ECO:0000313" key="2">
    <source>
        <dbReference type="EMBL" id="KAJ1123379.1"/>
    </source>
</evidence>
<dbReference type="EMBL" id="JANPWB010000011">
    <property type="protein sequence ID" value="KAJ1123379.1"/>
    <property type="molecule type" value="Genomic_DNA"/>
</dbReference>
<proteinExistence type="predicted"/>
<evidence type="ECO:0000313" key="3">
    <source>
        <dbReference type="Proteomes" id="UP001066276"/>
    </source>
</evidence>
<organism evidence="2 3">
    <name type="scientific">Pleurodeles waltl</name>
    <name type="common">Iberian ribbed newt</name>
    <dbReference type="NCBI Taxonomy" id="8319"/>
    <lineage>
        <taxon>Eukaryota</taxon>
        <taxon>Metazoa</taxon>
        <taxon>Chordata</taxon>
        <taxon>Craniata</taxon>
        <taxon>Vertebrata</taxon>
        <taxon>Euteleostomi</taxon>
        <taxon>Amphibia</taxon>
        <taxon>Batrachia</taxon>
        <taxon>Caudata</taxon>
        <taxon>Salamandroidea</taxon>
        <taxon>Salamandridae</taxon>
        <taxon>Pleurodelinae</taxon>
        <taxon>Pleurodeles</taxon>
    </lineage>
</organism>
<sequence length="158" mass="17115">MVEVSHRLGSIENSPFKLHSSTGSAPLKEGVSETTKDVSLRHHASHPAPAEPTSLVSLAIQGPIINSDKVQRSSPQVRHLLLVEKPYVLDPPPAGTLYTIIPKGVPPLAPGKTEDHALLPYKGTHWFNSRLNGGLTAHQDIIMVHRVAWVGKSPKLDN</sequence>
<feature type="compositionally biased region" description="Basic and acidic residues" evidence="1">
    <location>
        <begin position="30"/>
        <end position="40"/>
    </location>
</feature>